<protein>
    <submittedName>
        <fullName evidence="2">Uncharacterized protein</fullName>
    </submittedName>
</protein>
<proteinExistence type="predicted"/>
<dbReference type="RefSeq" id="WP_257701813.1">
    <property type="nucleotide sequence ID" value="NZ_CP102451.1"/>
</dbReference>
<keyword evidence="1" id="KW-1133">Transmembrane helix</keyword>
<keyword evidence="1" id="KW-0472">Membrane</keyword>
<keyword evidence="1" id="KW-0812">Transmembrane</keyword>
<gene>
    <name evidence="2" type="ORF">G314FT_03260</name>
</gene>
<organism evidence="2 3">
    <name type="scientific">Vagococcus luciliae</name>
    <dbReference type="NCBI Taxonomy" id="2920380"/>
    <lineage>
        <taxon>Bacteria</taxon>
        <taxon>Bacillati</taxon>
        <taxon>Bacillota</taxon>
        <taxon>Bacilli</taxon>
        <taxon>Lactobacillales</taxon>
        <taxon>Enterococcaceae</taxon>
        <taxon>Vagococcus</taxon>
    </lineage>
</organism>
<dbReference type="Proteomes" id="UP001058273">
    <property type="component" value="Chromosome"/>
</dbReference>
<feature type="transmembrane region" description="Helical" evidence="1">
    <location>
        <begin position="34"/>
        <end position="52"/>
    </location>
</feature>
<evidence type="ECO:0000256" key="1">
    <source>
        <dbReference type="SAM" id="Phobius"/>
    </source>
</evidence>
<reference evidence="2" key="2">
    <citation type="submission" date="2022-08" db="EMBL/GenBank/DDBJ databases">
        <authorList>
            <person name="Poehlein A."/>
            <person name="Guzman J."/>
            <person name="Daniel R."/>
            <person name="Vilcinskas A."/>
        </authorList>
    </citation>
    <scope>NUCLEOTIDE SEQUENCE</scope>
    <source>
        <strain evidence="2">G314FT</strain>
    </source>
</reference>
<dbReference type="EMBL" id="CP102451">
    <property type="protein sequence ID" value="UUV98234.1"/>
    <property type="molecule type" value="Genomic_DNA"/>
</dbReference>
<accession>A0ABY5NX63</accession>
<reference evidence="2" key="1">
    <citation type="submission" date="2022-08" db="EMBL/GenBank/DDBJ databases">
        <title>Genome sequence of Vagococcus luciliae DSM 112651.</title>
        <authorList>
            <person name="Juan G."/>
            <person name="Anja P."/>
            <person name="Rolf D."/>
            <person name="Kampfer P."/>
            <person name="Vilcinskas A."/>
        </authorList>
    </citation>
    <scope>NUCLEOTIDE SEQUENCE</scope>
    <source>
        <strain evidence="2">G314FT</strain>
    </source>
</reference>
<keyword evidence="3" id="KW-1185">Reference proteome</keyword>
<evidence type="ECO:0000313" key="2">
    <source>
        <dbReference type="EMBL" id="UUV98234.1"/>
    </source>
</evidence>
<sequence length="282" mass="34381">MQLLFYSSFSWFFITNNYFLPFGILLSYIFKFNYYISLIIIASCLILQYLSIVKDYFGINSYGETFSQIKNINLGIKNNKQPKDVFEREFLNEKLELVAFVVYIEDRYLFDRKQCHLSFANILDSKRDPVIFKGKINYENKPWIDKYKRGYSTVEQQLIRQYSISDNAYRYKVRRKLFFDWIYTPLFSKAICYRKSKVYGKNKKIAKKELIWNLKIMYLYNYFINVLNNPKDKDELITIMSKQSRVSKNVYEEMFQIFNNSFKKEEMIEKIKINMYRTYNFY</sequence>
<feature type="transmembrane region" description="Helical" evidence="1">
    <location>
        <begin position="9"/>
        <end position="28"/>
    </location>
</feature>
<name>A0ABY5NX63_9ENTE</name>
<evidence type="ECO:0000313" key="3">
    <source>
        <dbReference type="Proteomes" id="UP001058273"/>
    </source>
</evidence>